<dbReference type="RefSeq" id="WP_256617843.1">
    <property type="nucleotide sequence ID" value="NZ_JANIBC010000001.1"/>
</dbReference>
<keyword evidence="1" id="KW-1133">Transmembrane helix</keyword>
<feature type="transmembrane region" description="Helical" evidence="1">
    <location>
        <begin position="44"/>
        <end position="68"/>
    </location>
</feature>
<feature type="transmembrane region" description="Helical" evidence="1">
    <location>
        <begin position="88"/>
        <end position="112"/>
    </location>
</feature>
<evidence type="ECO:0000313" key="3">
    <source>
        <dbReference type="Proteomes" id="UP001142610"/>
    </source>
</evidence>
<accession>A0A9X2RIN7</accession>
<organism evidence="2 3">
    <name type="scientific">Parvularcula maris</name>
    <dbReference type="NCBI Taxonomy" id="2965077"/>
    <lineage>
        <taxon>Bacteria</taxon>
        <taxon>Pseudomonadati</taxon>
        <taxon>Pseudomonadota</taxon>
        <taxon>Alphaproteobacteria</taxon>
        <taxon>Parvularculales</taxon>
        <taxon>Parvularculaceae</taxon>
        <taxon>Parvularcula</taxon>
    </lineage>
</organism>
<keyword evidence="1" id="KW-0812">Transmembrane</keyword>
<keyword evidence="1" id="KW-0472">Membrane</keyword>
<evidence type="ECO:0000256" key="1">
    <source>
        <dbReference type="SAM" id="Phobius"/>
    </source>
</evidence>
<reference evidence="2" key="1">
    <citation type="submission" date="2022-07" db="EMBL/GenBank/DDBJ databases">
        <title>Parvularcula maris sp. nov., an algicidal bacterium isolated from seawater.</title>
        <authorList>
            <person name="Li F."/>
        </authorList>
    </citation>
    <scope>NUCLEOTIDE SEQUENCE</scope>
    <source>
        <strain evidence="2">BGMRC 0090</strain>
    </source>
</reference>
<protein>
    <submittedName>
        <fullName evidence="2">Uncharacterized protein</fullName>
    </submittedName>
</protein>
<comment type="caution">
    <text evidence="2">The sequence shown here is derived from an EMBL/GenBank/DDBJ whole genome shotgun (WGS) entry which is preliminary data.</text>
</comment>
<sequence>MSELMNDLQGAFGGAAGADPLLVLLPIALVAIAQGLRSDGFGEVIARSLSGIFIAALLIFLVGGLLGADRFNLGMWQDRVGGTWDSLLGIHFVEVLGFWLLILVGAFAVFSVRSLVRR</sequence>
<keyword evidence="3" id="KW-1185">Reference proteome</keyword>
<dbReference type="EMBL" id="JANIBC010000001">
    <property type="protein sequence ID" value="MCQ8184037.1"/>
    <property type="molecule type" value="Genomic_DNA"/>
</dbReference>
<evidence type="ECO:0000313" key="2">
    <source>
        <dbReference type="EMBL" id="MCQ8184037.1"/>
    </source>
</evidence>
<feature type="transmembrane region" description="Helical" evidence="1">
    <location>
        <begin position="12"/>
        <end position="32"/>
    </location>
</feature>
<dbReference type="Proteomes" id="UP001142610">
    <property type="component" value="Unassembled WGS sequence"/>
</dbReference>
<name>A0A9X2RIN7_9PROT</name>
<proteinExistence type="predicted"/>
<dbReference type="AlphaFoldDB" id="A0A9X2RIN7"/>
<gene>
    <name evidence="2" type="ORF">NOG11_01425</name>
</gene>